<keyword evidence="3" id="KW-0560">Oxidoreductase</keyword>
<feature type="domain" description="Intradiol ring-cleavage dioxygenases" evidence="4">
    <location>
        <begin position="45"/>
        <end position="113"/>
    </location>
</feature>
<dbReference type="EMBL" id="LT670818">
    <property type="protein sequence ID" value="SHH38482.1"/>
    <property type="molecule type" value="Genomic_DNA"/>
</dbReference>
<dbReference type="InterPro" id="IPR000627">
    <property type="entry name" value="Intradiol_dOase_C"/>
</dbReference>
<evidence type="ECO:0000259" key="4">
    <source>
        <dbReference type="Pfam" id="PF00775"/>
    </source>
</evidence>
<dbReference type="PANTHER" id="PTHR33711:SF10">
    <property type="entry name" value="INTRADIOL RING-CLEAVAGE DIOXYGENASES DOMAIN-CONTAINING PROTEIN"/>
    <property type="match status" value="1"/>
</dbReference>
<reference evidence="6 7" key="1">
    <citation type="submission" date="2016-11" db="EMBL/GenBank/DDBJ databases">
        <authorList>
            <person name="Jaros S."/>
            <person name="Januszkiewicz K."/>
            <person name="Wedrychowicz H."/>
        </authorList>
    </citation>
    <scope>NUCLEOTIDE SEQUENCE [LARGE SCALE GENOMIC DNA]</scope>
    <source>
        <strain evidence="6 7">GAS242</strain>
    </source>
</reference>
<dbReference type="Pfam" id="PF12391">
    <property type="entry name" value="PCDO_beta_N"/>
    <property type="match status" value="1"/>
</dbReference>
<dbReference type="GO" id="GO:0016702">
    <property type="term" value="F:oxidoreductase activity, acting on single donors with incorporation of molecular oxygen, incorporation of two atoms of oxygen"/>
    <property type="evidence" value="ECO:0007669"/>
    <property type="project" value="InterPro"/>
</dbReference>
<dbReference type="Pfam" id="PF00775">
    <property type="entry name" value="Dioxygenase_C"/>
    <property type="match status" value="1"/>
</dbReference>
<dbReference type="AlphaFoldDB" id="A0A1M5SIR5"/>
<evidence type="ECO:0000256" key="1">
    <source>
        <dbReference type="ARBA" id="ARBA00007825"/>
    </source>
</evidence>
<dbReference type="InterPro" id="IPR050770">
    <property type="entry name" value="Intradiol_RC_Dioxygenase"/>
</dbReference>
<evidence type="ECO:0000313" key="7">
    <source>
        <dbReference type="Proteomes" id="UP000190675"/>
    </source>
</evidence>
<comment type="similarity">
    <text evidence="1">Belongs to the intradiol ring-cleavage dioxygenase family.</text>
</comment>
<dbReference type="Proteomes" id="UP000190675">
    <property type="component" value="Chromosome I"/>
</dbReference>
<dbReference type="SUPFAM" id="SSF49482">
    <property type="entry name" value="Aromatic compound dioxygenase"/>
    <property type="match status" value="1"/>
</dbReference>
<gene>
    <name evidence="6" type="ORF">SAMN05444169_7176</name>
</gene>
<evidence type="ECO:0000259" key="5">
    <source>
        <dbReference type="Pfam" id="PF12391"/>
    </source>
</evidence>
<dbReference type="InterPro" id="IPR024756">
    <property type="entry name" value="PCDO_beta_N"/>
</dbReference>
<proteinExistence type="inferred from homology"/>
<evidence type="ECO:0000256" key="3">
    <source>
        <dbReference type="ARBA" id="ARBA00023002"/>
    </source>
</evidence>
<dbReference type="Gene3D" id="2.60.130.10">
    <property type="entry name" value="Aromatic compound dioxygenase"/>
    <property type="match status" value="1"/>
</dbReference>
<organism evidence="6 7">
    <name type="scientific">Bradyrhizobium erythrophlei</name>
    <dbReference type="NCBI Taxonomy" id="1437360"/>
    <lineage>
        <taxon>Bacteria</taxon>
        <taxon>Pseudomonadati</taxon>
        <taxon>Pseudomonadota</taxon>
        <taxon>Alphaproteobacteria</taxon>
        <taxon>Hyphomicrobiales</taxon>
        <taxon>Nitrobacteraceae</taxon>
        <taxon>Bradyrhizobium</taxon>
    </lineage>
</organism>
<dbReference type="PANTHER" id="PTHR33711">
    <property type="entry name" value="DIOXYGENASE, PUTATIVE (AFU_ORTHOLOGUE AFUA_2G02910)-RELATED"/>
    <property type="match status" value="1"/>
</dbReference>
<name>A0A1M5SIR5_9BRAD</name>
<dbReference type="GO" id="GO:0008199">
    <property type="term" value="F:ferric iron binding"/>
    <property type="evidence" value="ECO:0007669"/>
    <property type="project" value="InterPro"/>
</dbReference>
<feature type="domain" description="Protocatechuate 3,4-dioxygenase beta subunit N-terminal" evidence="5">
    <location>
        <begin position="8"/>
        <end position="40"/>
    </location>
</feature>
<evidence type="ECO:0000313" key="6">
    <source>
        <dbReference type="EMBL" id="SHH38482.1"/>
    </source>
</evidence>
<accession>A0A1M5SIR5</accession>
<sequence>MQSRSEFFQRDRAIHPPAYAPAYKTSITRSPRHAPLSLRNSLSEVTGPAFGHNEIGPLDSNLIGNYAKSGDPIGECIIVHGRVLDETNRPVPNALVEIWQANAGGRYRHKKDTYLHRLMRISGAVAAPLLMPKGATIFIRSNRAPIPGAISSIPGAQFSAQPRSRFLR</sequence>
<dbReference type="InterPro" id="IPR015889">
    <property type="entry name" value="Intradiol_dOase_core"/>
</dbReference>
<evidence type="ECO:0000256" key="2">
    <source>
        <dbReference type="ARBA" id="ARBA00022964"/>
    </source>
</evidence>
<keyword evidence="2 6" id="KW-0223">Dioxygenase</keyword>
<protein>
    <submittedName>
        <fullName evidence="6">Protocatechuate 3,4-dioxygenase beta subunit N terminal</fullName>
    </submittedName>
</protein>